<evidence type="ECO:0000256" key="1">
    <source>
        <dbReference type="ARBA" id="ARBA00022528"/>
    </source>
</evidence>
<keyword evidence="1" id="KW-0150">Chloroplast</keyword>
<dbReference type="Pfam" id="PF13676">
    <property type="entry name" value="TIR_2"/>
    <property type="match status" value="1"/>
</dbReference>
<feature type="region of interest" description="Disordered" evidence="2">
    <location>
        <begin position="1"/>
        <end position="23"/>
    </location>
</feature>
<evidence type="ECO:0000313" key="5">
    <source>
        <dbReference type="Proteomes" id="UP000886520"/>
    </source>
</evidence>
<reference evidence="4" key="1">
    <citation type="submission" date="2021-01" db="EMBL/GenBank/DDBJ databases">
        <title>Adiantum capillus-veneris genome.</title>
        <authorList>
            <person name="Fang Y."/>
            <person name="Liao Q."/>
        </authorList>
    </citation>
    <scope>NUCLEOTIDE SEQUENCE</scope>
    <source>
        <strain evidence="4">H3</strain>
        <tissue evidence="4">Leaf</tissue>
    </source>
</reference>
<dbReference type="Gene3D" id="3.40.50.300">
    <property type="entry name" value="P-loop containing nucleotide triphosphate hydrolases"/>
    <property type="match status" value="1"/>
</dbReference>
<dbReference type="PROSITE" id="PS50104">
    <property type="entry name" value="TIR"/>
    <property type="match status" value="1"/>
</dbReference>
<dbReference type="Proteomes" id="UP000886520">
    <property type="component" value="Chromosome 4"/>
</dbReference>
<dbReference type="PRINTS" id="PR00364">
    <property type="entry name" value="DISEASERSIST"/>
</dbReference>
<dbReference type="GO" id="GO:0006952">
    <property type="term" value="P:defense response"/>
    <property type="evidence" value="ECO:0007669"/>
    <property type="project" value="InterPro"/>
</dbReference>
<name>A0A9D4V7L1_ADICA</name>
<organism evidence="4 5">
    <name type="scientific">Adiantum capillus-veneris</name>
    <name type="common">Maidenhair fern</name>
    <dbReference type="NCBI Taxonomy" id="13818"/>
    <lineage>
        <taxon>Eukaryota</taxon>
        <taxon>Viridiplantae</taxon>
        <taxon>Streptophyta</taxon>
        <taxon>Embryophyta</taxon>
        <taxon>Tracheophyta</taxon>
        <taxon>Polypodiopsida</taxon>
        <taxon>Polypodiidae</taxon>
        <taxon>Polypodiales</taxon>
        <taxon>Pteridineae</taxon>
        <taxon>Pteridaceae</taxon>
        <taxon>Vittarioideae</taxon>
        <taxon>Adiantum</taxon>
    </lineage>
</organism>
<dbReference type="InterPro" id="IPR027417">
    <property type="entry name" value="P-loop_NTPase"/>
</dbReference>
<keyword evidence="5" id="KW-1185">Reference proteome</keyword>
<feature type="domain" description="TIR" evidence="3">
    <location>
        <begin position="42"/>
        <end position="177"/>
    </location>
</feature>
<dbReference type="Gene3D" id="3.80.10.10">
    <property type="entry name" value="Ribonuclease Inhibitor"/>
    <property type="match status" value="1"/>
</dbReference>
<gene>
    <name evidence="4" type="ORF">GOP47_0004140</name>
</gene>
<dbReference type="SMART" id="SM00255">
    <property type="entry name" value="TIR"/>
    <property type="match status" value="1"/>
</dbReference>
<dbReference type="SUPFAM" id="SSF52200">
    <property type="entry name" value="Toll/Interleukin receptor TIR domain"/>
    <property type="match status" value="1"/>
</dbReference>
<dbReference type="InterPro" id="IPR035897">
    <property type="entry name" value="Toll_tir_struct_dom_sf"/>
</dbReference>
<dbReference type="InterPro" id="IPR002182">
    <property type="entry name" value="NB-ARC"/>
</dbReference>
<dbReference type="GO" id="GO:0007165">
    <property type="term" value="P:signal transduction"/>
    <property type="evidence" value="ECO:0007669"/>
    <property type="project" value="InterPro"/>
</dbReference>
<dbReference type="PANTHER" id="PTHR11017">
    <property type="entry name" value="LEUCINE-RICH REPEAT-CONTAINING PROTEIN"/>
    <property type="match status" value="1"/>
</dbReference>
<protein>
    <recommendedName>
        <fullName evidence="3">TIR domain-containing protein</fullName>
    </recommendedName>
</protein>
<evidence type="ECO:0000313" key="4">
    <source>
        <dbReference type="EMBL" id="KAI5080957.1"/>
    </source>
</evidence>
<keyword evidence="1" id="KW-0934">Plastid</keyword>
<dbReference type="EMBL" id="JABFUD020000004">
    <property type="protein sequence ID" value="KAI5080957.1"/>
    <property type="molecule type" value="Genomic_DNA"/>
</dbReference>
<dbReference type="Gene3D" id="3.40.50.10140">
    <property type="entry name" value="Toll/interleukin-1 receptor homology (TIR) domain"/>
    <property type="match status" value="1"/>
</dbReference>
<accession>A0A9D4V7L1</accession>
<evidence type="ECO:0000259" key="3">
    <source>
        <dbReference type="PROSITE" id="PS50104"/>
    </source>
</evidence>
<dbReference type="InterPro" id="IPR000157">
    <property type="entry name" value="TIR_dom"/>
</dbReference>
<proteinExistence type="predicted"/>
<sequence>MPEFTASEGFPPAARRKLADNVEMEETSRAKGLATDTFDADSLPQIFLSHSGEQKPGFVTHLYHALHHANHRPFFDTDPIHSLPVGLDYPPRIFQACKACEMGVVVLSEHYITSLWPMLELQHLMLPTSNARFIYPLFYELQPADLSHSENISRWKKCWEENKEKWQQRMSNLQKVMSYSGWDVDIGLDVSSWANNLDKLQYRSGDVRNIIHLHNERTRYQSEYAYIEAVVSHICALLPPPAKKYFLDDAVKGQEHMKQEIDKAFEEKDSLGADDVRIIGVNGIGGSGKTTMCKMLTNFFTNEFGARCFFIELATNGNEVEKLLLQNTEAILERLSAGSPSKLDHVDQAMGLLQEGLLRDKVFLAIDNVWGHVGSEHRNFDMAKRIMLMKFLPGSKILVTSRSKKVLTCLLQERLNNMASSSTNQEHSVPPTCPRIIHVPSLSEAEAVEAIKSYSCFSSFIPKNFLQHLASSCFFQGQCHPLYLKLKGIELQMKGRASFDDQKWEDLISSLQSEARGNAHDDTIRSSEEAVKRCVERSLDILPSHLQNLFIDLVAWRHHTSDHWYRGLVDGPVGEDFLCFHYNDGTKDQTFYQVLELEYHGLLEVKDKVDKRRDWGVFAGGRLVIHDLHRLVAESRVSLPQYANTVVNHAVLNWDLSQVLSHELVSKKYVCGDNLKASALITLFGSRKVSGSCFRTKTAPVNQVQIQVLHLYESLERGPCKSLDFLGGSMEALRYLSLRGFMGIREIKGWEGVPNLVWLGLIDLIGLERMGPLGCLKRLETLHLETCKNLQVQVLVGGANCASLLKVGDCLPKLEVLRIINGNVHLVEMGSILPDTFPVLKTLVLESCEKLEKFPDLKLASLKTLRLMGCPKLRSMEGSICSLTALEHLELKQCGELVSIPDLRNLKNLWRLGIKECWLLMGEVRLNLTNPLEHLSIDCDRLLKYHNSSGDQGDLSVLGDAVQVACDYKHGGGIKWTIGDLNPFVNVQSLSIELTGFIVEGTIRQIYSTKLRWLHLSSFQSVEKLSICPNSLGSLEALIIINFPNLKEISGFGAGHSRLNYVRIDCPMLVRALGMRALPGLRRLELTSDDGNVPIAVAEKGAFLEGSFALEKGATYSLSCLTSNSVDFLQREIIKSNFSPSQLIGNQLQTRGPQVYSKSEMRRVDEEALSCRKVYDGNDLLSSKKASSVLHQIGRNCIRTKSPWVVEHNLLLLQRPKQPTQGATSPTSPRHVLFGYLFTVDNAIVACLHTFCKNVRLTLKDSDRPSNGNLKKKTKTLLNLDSPPSAQVHYQVSYTPYLYLTGLPTQSGLPHSVTRGYYFPRSLTFPSCKSLVGIGTGDFHSCQIFLQRKLSALPTYFLLDIDYLNGAANLFTENPNVVKLIEKFINHLNNLRTPLLQLILLSSLRRIREIRRHAI</sequence>
<dbReference type="SUPFAM" id="SSF52058">
    <property type="entry name" value="L domain-like"/>
    <property type="match status" value="1"/>
</dbReference>
<dbReference type="InterPro" id="IPR044974">
    <property type="entry name" value="Disease_R_plants"/>
</dbReference>
<dbReference type="Pfam" id="PF00931">
    <property type="entry name" value="NB-ARC"/>
    <property type="match status" value="1"/>
</dbReference>
<dbReference type="SUPFAM" id="SSF52540">
    <property type="entry name" value="P-loop containing nucleoside triphosphate hydrolases"/>
    <property type="match status" value="1"/>
</dbReference>
<dbReference type="GO" id="GO:0043531">
    <property type="term" value="F:ADP binding"/>
    <property type="evidence" value="ECO:0007669"/>
    <property type="project" value="InterPro"/>
</dbReference>
<dbReference type="PANTHER" id="PTHR11017:SF579">
    <property type="entry name" value="TIR DOMAIN-CONTAINING PROTEIN"/>
    <property type="match status" value="1"/>
</dbReference>
<comment type="caution">
    <text evidence="4">The sequence shown here is derived from an EMBL/GenBank/DDBJ whole genome shotgun (WGS) entry which is preliminary data.</text>
</comment>
<dbReference type="InterPro" id="IPR032675">
    <property type="entry name" value="LRR_dom_sf"/>
</dbReference>
<evidence type="ECO:0000256" key="2">
    <source>
        <dbReference type="SAM" id="MobiDB-lite"/>
    </source>
</evidence>